<dbReference type="SUPFAM" id="SSF143120">
    <property type="entry name" value="YefM-like"/>
    <property type="match status" value="1"/>
</dbReference>
<reference evidence="2 3" key="1">
    <citation type="journal article" date="2016" name="Nat. Commun.">
        <title>Thousands of microbial genomes shed light on interconnected biogeochemical processes in an aquifer system.</title>
        <authorList>
            <person name="Anantharaman K."/>
            <person name="Brown C.T."/>
            <person name="Hug L.A."/>
            <person name="Sharon I."/>
            <person name="Castelle C.J."/>
            <person name="Probst A.J."/>
            <person name="Thomas B.C."/>
            <person name="Singh A."/>
            <person name="Wilkins M.J."/>
            <person name="Karaoz U."/>
            <person name="Brodie E.L."/>
            <person name="Williams K.H."/>
            <person name="Hubbard S.S."/>
            <person name="Banfield J.F."/>
        </authorList>
    </citation>
    <scope>NUCLEOTIDE SEQUENCE [LARGE SCALE GENOMIC DNA]</scope>
</reference>
<dbReference type="STRING" id="1802385.A2856_01200"/>
<sequence length="80" mass="9441">MTTRFIGVTEFRQNMTKFAKLARTRKQRLVVLQNDEPLFELHSPSKADFETDILKRVNASERQMKAGRLVTAEQMERMLR</sequence>
<evidence type="ECO:0008006" key="4">
    <source>
        <dbReference type="Google" id="ProtNLM"/>
    </source>
</evidence>
<gene>
    <name evidence="2" type="ORF">A2856_01200</name>
</gene>
<evidence type="ECO:0000256" key="1">
    <source>
        <dbReference type="ARBA" id="ARBA00009981"/>
    </source>
</evidence>
<organism evidence="2 3">
    <name type="scientific">Candidatus Uhrbacteria bacterium RIFCSPHIGHO2_01_FULL_63_20</name>
    <dbReference type="NCBI Taxonomy" id="1802385"/>
    <lineage>
        <taxon>Bacteria</taxon>
        <taxon>Candidatus Uhriibacteriota</taxon>
    </lineage>
</organism>
<evidence type="ECO:0000313" key="3">
    <source>
        <dbReference type="Proteomes" id="UP000177885"/>
    </source>
</evidence>
<dbReference type="EMBL" id="MGDT01000002">
    <property type="protein sequence ID" value="OGL67289.1"/>
    <property type="molecule type" value="Genomic_DNA"/>
</dbReference>
<dbReference type="InterPro" id="IPR036165">
    <property type="entry name" value="YefM-like_sf"/>
</dbReference>
<protein>
    <recommendedName>
        <fullName evidence="4">Antitoxin</fullName>
    </recommendedName>
</protein>
<evidence type="ECO:0000313" key="2">
    <source>
        <dbReference type="EMBL" id="OGL67289.1"/>
    </source>
</evidence>
<comment type="caution">
    <text evidence="2">The sequence shown here is derived from an EMBL/GenBank/DDBJ whole genome shotgun (WGS) entry which is preliminary data.</text>
</comment>
<dbReference type="Proteomes" id="UP000177885">
    <property type="component" value="Unassembled WGS sequence"/>
</dbReference>
<proteinExistence type="inferred from homology"/>
<dbReference type="AlphaFoldDB" id="A0A1F7TMU1"/>
<accession>A0A1F7TMU1</accession>
<comment type="similarity">
    <text evidence="1">Belongs to the phD/YefM antitoxin family.</text>
</comment>
<name>A0A1F7TMU1_9BACT</name>